<gene>
    <name evidence="1" type="ORF">H5410_017808</name>
</gene>
<proteinExistence type="predicted"/>
<dbReference type="Proteomes" id="UP000824120">
    <property type="component" value="Chromosome 3"/>
</dbReference>
<comment type="caution">
    <text evidence="1">The sequence shown here is derived from an EMBL/GenBank/DDBJ whole genome shotgun (WGS) entry which is preliminary data.</text>
</comment>
<dbReference type="OrthoDB" id="694177at2759"/>
<keyword evidence="2" id="KW-1185">Reference proteome</keyword>
<organism evidence="1 2">
    <name type="scientific">Solanum commersonii</name>
    <name type="common">Commerson's wild potato</name>
    <name type="synonym">Commerson's nightshade</name>
    <dbReference type="NCBI Taxonomy" id="4109"/>
    <lineage>
        <taxon>Eukaryota</taxon>
        <taxon>Viridiplantae</taxon>
        <taxon>Streptophyta</taxon>
        <taxon>Embryophyta</taxon>
        <taxon>Tracheophyta</taxon>
        <taxon>Spermatophyta</taxon>
        <taxon>Magnoliopsida</taxon>
        <taxon>eudicotyledons</taxon>
        <taxon>Gunneridae</taxon>
        <taxon>Pentapetalae</taxon>
        <taxon>asterids</taxon>
        <taxon>lamiids</taxon>
        <taxon>Solanales</taxon>
        <taxon>Solanaceae</taxon>
        <taxon>Solanoideae</taxon>
        <taxon>Solaneae</taxon>
        <taxon>Solanum</taxon>
    </lineage>
</organism>
<accession>A0A9J6A0I7</accession>
<name>A0A9J6A0I7_SOLCO</name>
<dbReference type="AlphaFoldDB" id="A0A9J6A0I7"/>
<reference evidence="1 2" key="1">
    <citation type="submission" date="2020-09" db="EMBL/GenBank/DDBJ databases">
        <title>De no assembly of potato wild relative species, Solanum commersonii.</title>
        <authorList>
            <person name="Cho K."/>
        </authorList>
    </citation>
    <scope>NUCLEOTIDE SEQUENCE [LARGE SCALE GENOMIC DNA]</scope>
    <source>
        <strain evidence="1">LZ3.2</strain>
        <tissue evidence="1">Leaf</tissue>
    </source>
</reference>
<dbReference type="PANTHER" id="PTHR36617:SF16">
    <property type="entry name" value="OS04G0516500 PROTEIN"/>
    <property type="match status" value="1"/>
</dbReference>
<evidence type="ECO:0000313" key="1">
    <source>
        <dbReference type="EMBL" id="KAG5617984.1"/>
    </source>
</evidence>
<dbReference type="EMBL" id="JACXVP010000003">
    <property type="protein sequence ID" value="KAG5617984.1"/>
    <property type="molecule type" value="Genomic_DNA"/>
</dbReference>
<dbReference type="PANTHER" id="PTHR36617">
    <property type="entry name" value="PROTEIN, PUTATIVE-RELATED"/>
    <property type="match status" value="1"/>
</dbReference>
<protein>
    <submittedName>
        <fullName evidence="1">Uncharacterized protein</fullName>
    </submittedName>
</protein>
<sequence>MGYFHIHDFLISYACKCSQEDQCHERKFPLGGKLREEEDAPGEVGILIDSKKEGRWENKRTTKPVNNPYGFCAWRTIRNLWPIILNRSSLKVGIGRKESSWENSWIGQCPMKLSYPDYNLCQNQEATVEEMWSHNGWNFSFRRHLNDSEIGRTTEFLNTLEGLIDSEDCMVWKGDSQGRFSVKSVYRDFNRSNNQDNLVRRGSQLCSRRIYVESKQRQSTISFYTKRRTIQSESEMEDCPSMFLVDFIEGIRDALKIKGTLYRS</sequence>
<evidence type="ECO:0000313" key="2">
    <source>
        <dbReference type="Proteomes" id="UP000824120"/>
    </source>
</evidence>